<gene>
    <name evidence="1" type="ORF">FWILDA_LOCUS10676</name>
</gene>
<dbReference type="AlphaFoldDB" id="A0A9W4SVY7"/>
<accession>A0A9W4SVY7</accession>
<keyword evidence="2" id="KW-1185">Reference proteome</keyword>
<comment type="caution">
    <text evidence="1">The sequence shown here is derived from an EMBL/GenBank/DDBJ whole genome shotgun (WGS) entry which is preliminary data.</text>
</comment>
<sequence>MQKLFNGLYSSLLKQNVDFNVIHDLESLLESHPNNTKVNRDEREIILGPNGGKIGIACQVTMETFGSTEMTTEILSSEMGVSKEEYKSMIGNGLTDELKVTRPEF</sequence>
<proteinExistence type="predicted"/>
<protein>
    <submittedName>
        <fullName evidence="1">19203_t:CDS:1</fullName>
    </submittedName>
</protein>
<dbReference type="EMBL" id="CAMKVN010002792">
    <property type="protein sequence ID" value="CAI2182630.1"/>
    <property type="molecule type" value="Genomic_DNA"/>
</dbReference>
<dbReference type="OrthoDB" id="10304289at2759"/>
<name>A0A9W4SVY7_9GLOM</name>
<evidence type="ECO:0000313" key="1">
    <source>
        <dbReference type="EMBL" id="CAI2182630.1"/>
    </source>
</evidence>
<reference evidence="1" key="1">
    <citation type="submission" date="2022-08" db="EMBL/GenBank/DDBJ databases">
        <authorList>
            <person name="Kallberg Y."/>
            <person name="Tangrot J."/>
            <person name="Rosling A."/>
        </authorList>
    </citation>
    <scope>NUCLEOTIDE SEQUENCE</scope>
    <source>
        <strain evidence="1">Wild A</strain>
    </source>
</reference>
<dbReference type="Proteomes" id="UP001153678">
    <property type="component" value="Unassembled WGS sequence"/>
</dbReference>
<organism evidence="1 2">
    <name type="scientific">Funneliformis geosporum</name>
    <dbReference type="NCBI Taxonomy" id="1117311"/>
    <lineage>
        <taxon>Eukaryota</taxon>
        <taxon>Fungi</taxon>
        <taxon>Fungi incertae sedis</taxon>
        <taxon>Mucoromycota</taxon>
        <taxon>Glomeromycotina</taxon>
        <taxon>Glomeromycetes</taxon>
        <taxon>Glomerales</taxon>
        <taxon>Glomeraceae</taxon>
        <taxon>Funneliformis</taxon>
    </lineage>
</organism>
<evidence type="ECO:0000313" key="2">
    <source>
        <dbReference type="Proteomes" id="UP001153678"/>
    </source>
</evidence>